<dbReference type="EMBL" id="HG938355">
    <property type="protein sequence ID" value="CDN54333.1"/>
    <property type="molecule type" value="Genomic_DNA"/>
</dbReference>
<proteinExistence type="predicted"/>
<dbReference type="eggNOG" id="ENOG502ZQY6">
    <property type="taxonomic scope" value="Bacteria"/>
</dbReference>
<dbReference type="PATRIC" id="fig|1028801.3.peg.2024"/>
<dbReference type="KEGG" id="ngl:RG1141_CH19930"/>
<reference evidence="2" key="1">
    <citation type="journal article" date="2014" name="BMC Genomics">
        <title>Genome sequencing of two Neorhizobium galegae strains reveals a noeT gene responsible for the unusual acetylation of the nodulation factors.</title>
        <authorList>
            <person name="Osterman J."/>
            <person name="Marsh J."/>
            <person name="Laine P.K."/>
            <person name="Zeng Z."/>
            <person name="Alatalo E."/>
            <person name="Sullivan J.T."/>
            <person name="Young J.P."/>
            <person name="Thomas-Oates J."/>
            <person name="Paulin L."/>
            <person name="Lindstrom K."/>
        </authorList>
    </citation>
    <scope>NUCLEOTIDE SEQUENCE [LARGE SCALE GENOMIC DNA]</scope>
    <source>
        <strain evidence="2">HAMBI 1141</strain>
    </source>
</reference>
<organism evidence="1 2">
    <name type="scientific">Neorhizobium galegae bv. officinalis bv. officinalis str. HAMBI 1141</name>
    <dbReference type="NCBI Taxonomy" id="1028801"/>
    <lineage>
        <taxon>Bacteria</taxon>
        <taxon>Pseudomonadati</taxon>
        <taxon>Pseudomonadota</taxon>
        <taxon>Alphaproteobacteria</taxon>
        <taxon>Hyphomicrobiales</taxon>
        <taxon>Rhizobiaceae</taxon>
        <taxon>Rhizobium/Agrobacterium group</taxon>
        <taxon>Neorhizobium</taxon>
    </lineage>
</organism>
<accession>A0A068T759</accession>
<name>A0A068T759_NEOGA</name>
<evidence type="ECO:0000313" key="2">
    <source>
        <dbReference type="Proteomes" id="UP000028186"/>
    </source>
</evidence>
<sequence length="298" mass="32599">MVAPSTTIFNPENIAMPLLSAAIFLSATIPLMPPAPIGDEYPLFKQTTTAIITEATDYGGTKSTMKAKVTPESAKSWCGNWYPGKKNCVSDALESSADHVYEATANCETGDLWTDGKHYLFDGPETKNQNFQGYVGVKDAATGKRLGMSDADRGREFGGLWLTLCPMGWPYKTVPVDQTFKLGPNDEKYGEHIGHNKSVMFNHQRQHIIVYAEPKQSLAGTVTEDTVLVRGWEVPNEWFSGIAYTYKKGCAPAPYLVSGHYQGGNLTLLGRAPVREGCNVIGYSDKGPNARLVFDLSE</sequence>
<dbReference type="AlphaFoldDB" id="A0A068T759"/>
<dbReference type="Proteomes" id="UP000028186">
    <property type="component" value="Chromosome I"/>
</dbReference>
<dbReference type="HOGENOM" id="CLU_933275_0_0_5"/>
<protein>
    <submittedName>
        <fullName evidence="1">Uncharacterized protein</fullName>
    </submittedName>
</protein>
<evidence type="ECO:0000313" key="1">
    <source>
        <dbReference type="EMBL" id="CDN54333.1"/>
    </source>
</evidence>
<gene>
    <name evidence="1" type="ORF">RG1141_CH19930</name>
</gene>